<evidence type="ECO:0000313" key="2">
    <source>
        <dbReference type="Proteomes" id="UP001152024"/>
    </source>
</evidence>
<dbReference type="EMBL" id="JAOQBH010000036">
    <property type="protein sequence ID" value="KAJ4110266.1"/>
    <property type="molecule type" value="Genomic_DNA"/>
</dbReference>
<keyword evidence="2" id="KW-1185">Reference proteome</keyword>
<protein>
    <submittedName>
        <fullName evidence="1">Uncharacterized protein</fullName>
    </submittedName>
</protein>
<proteinExistence type="predicted"/>
<evidence type="ECO:0000313" key="1">
    <source>
        <dbReference type="EMBL" id="KAJ4110266.1"/>
    </source>
</evidence>
<comment type="caution">
    <text evidence="1">The sequence shown here is derived from an EMBL/GenBank/DDBJ whole genome shotgun (WGS) entry which is preliminary data.</text>
</comment>
<gene>
    <name evidence="1" type="ORF">NW768_012026</name>
</gene>
<name>A0ABQ8QVX0_FUSEQ</name>
<accession>A0ABQ8QVX0</accession>
<organism evidence="1 2">
    <name type="scientific">Fusarium equiseti</name>
    <name type="common">Fusarium scirpi</name>
    <dbReference type="NCBI Taxonomy" id="61235"/>
    <lineage>
        <taxon>Eukaryota</taxon>
        <taxon>Fungi</taxon>
        <taxon>Dikarya</taxon>
        <taxon>Ascomycota</taxon>
        <taxon>Pezizomycotina</taxon>
        <taxon>Sordariomycetes</taxon>
        <taxon>Hypocreomycetidae</taxon>
        <taxon>Hypocreales</taxon>
        <taxon>Nectriaceae</taxon>
        <taxon>Fusarium</taxon>
        <taxon>Fusarium incarnatum-equiseti species complex</taxon>
    </lineage>
</organism>
<sequence length="345" mass="40757">MSTDSDESSESESESIEEPTPYFYNFLTTLHFDEKDLKVPPPEGWPHLTPEFCRHFKADHTIEVLRHLPYFDQRTKVNIHRGSTLLDYTSFTREDFENAVDARRHEIIHVTDRAGRPARILWLRKPTELLLPLASICFYFVHPNLNLDDFSFQKFRDDVLHNANEQLRADIFFIPGGTDDDCVEHYRREVESRGDVLEQIRDVQEAYKDFYNNHGYIHEERKERLPGLFASHKGESSGYHGLIFVFKKPAWELEDDDKKLDMVQFDPELTLEDFEPWERIPTLAPIKARQVRARSESFDFGNDPVYKGSEDQSVWWWFFDLRSGRLWDGAMQARTTAKDLGWMSW</sequence>
<dbReference type="Proteomes" id="UP001152024">
    <property type="component" value="Unassembled WGS sequence"/>
</dbReference>
<reference evidence="1" key="1">
    <citation type="submission" date="2022-09" db="EMBL/GenBank/DDBJ databases">
        <title>Fusarium specimens isolated from Avocado Roots.</title>
        <authorList>
            <person name="Stajich J."/>
            <person name="Roper C."/>
            <person name="Heimlech-Rivalta G."/>
        </authorList>
    </citation>
    <scope>NUCLEOTIDE SEQUENCE</scope>
    <source>
        <strain evidence="1">CF00095</strain>
    </source>
</reference>